<dbReference type="PANTHER" id="PTHR42912:SF93">
    <property type="entry name" value="N6-ADENOSINE-METHYLTRANSFERASE TMT1A"/>
    <property type="match status" value="1"/>
</dbReference>
<keyword evidence="2" id="KW-0489">Methyltransferase</keyword>
<sequence length="273" mass="30876">MTAAMDSSEARRHHFEVEKELATRLRNSTREERKGLAAELYSELYRRVPNHPRVARSKEKDAEERSIAAQLRLVRHALAPEVRFLEFGAGTGTFSKHVAPKVKEAIALEVCAQGSAADKAPANYRMQMHDGLVIPLPDGGIDVAFSYQVLEHLHPDDVELHFQEIARVLKPGGTYILSTPHALSGPHDVSRYFSEKLETFHLKEWTYGEMAPLMRRCGFTRIQPFLRGKTGPAYRLLLPGFRVIERALCMMPASLRTRVARKFLNNVVVCAFK</sequence>
<dbReference type="InterPro" id="IPR029063">
    <property type="entry name" value="SAM-dependent_MTases_sf"/>
</dbReference>
<dbReference type="InterPro" id="IPR013216">
    <property type="entry name" value="Methyltransf_11"/>
</dbReference>
<dbReference type="AlphaFoldDB" id="A0A366HV33"/>
<reference evidence="2 3" key="1">
    <citation type="submission" date="2018-06" db="EMBL/GenBank/DDBJ databases">
        <title>Genomic Encyclopedia of Type Strains, Phase IV (KMG-IV): sequencing the most valuable type-strain genomes for metagenomic binning, comparative biology and taxonomic classification.</title>
        <authorList>
            <person name="Goeker M."/>
        </authorList>
    </citation>
    <scope>NUCLEOTIDE SEQUENCE [LARGE SCALE GENOMIC DNA]</scope>
    <source>
        <strain evidence="2 3">DSM 25532</strain>
    </source>
</reference>
<dbReference type="GO" id="GO:0032259">
    <property type="term" value="P:methylation"/>
    <property type="evidence" value="ECO:0007669"/>
    <property type="project" value="UniProtKB-KW"/>
</dbReference>
<dbReference type="EMBL" id="QNRR01000001">
    <property type="protein sequence ID" value="RBP48136.1"/>
    <property type="molecule type" value="Genomic_DNA"/>
</dbReference>
<organism evidence="2 3">
    <name type="scientific">Roseimicrobium gellanilyticum</name>
    <dbReference type="NCBI Taxonomy" id="748857"/>
    <lineage>
        <taxon>Bacteria</taxon>
        <taxon>Pseudomonadati</taxon>
        <taxon>Verrucomicrobiota</taxon>
        <taxon>Verrucomicrobiia</taxon>
        <taxon>Verrucomicrobiales</taxon>
        <taxon>Verrucomicrobiaceae</taxon>
        <taxon>Roseimicrobium</taxon>
    </lineage>
</organism>
<comment type="caution">
    <text evidence="2">The sequence shown here is derived from an EMBL/GenBank/DDBJ whole genome shotgun (WGS) entry which is preliminary data.</text>
</comment>
<accession>A0A366HV33</accession>
<dbReference type="PANTHER" id="PTHR42912">
    <property type="entry name" value="METHYLTRANSFERASE"/>
    <property type="match status" value="1"/>
</dbReference>
<evidence type="ECO:0000259" key="1">
    <source>
        <dbReference type="Pfam" id="PF08241"/>
    </source>
</evidence>
<dbReference type="Proteomes" id="UP000253426">
    <property type="component" value="Unassembled WGS sequence"/>
</dbReference>
<dbReference type="InterPro" id="IPR050508">
    <property type="entry name" value="Methyltransf_Superfamily"/>
</dbReference>
<proteinExistence type="predicted"/>
<evidence type="ECO:0000313" key="3">
    <source>
        <dbReference type="Proteomes" id="UP000253426"/>
    </source>
</evidence>
<keyword evidence="3" id="KW-1185">Reference proteome</keyword>
<dbReference type="CDD" id="cd02440">
    <property type="entry name" value="AdoMet_MTases"/>
    <property type="match status" value="1"/>
</dbReference>
<dbReference type="SUPFAM" id="SSF53335">
    <property type="entry name" value="S-adenosyl-L-methionine-dependent methyltransferases"/>
    <property type="match status" value="1"/>
</dbReference>
<dbReference type="OrthoDB" id="9071885at2"/>
<feature type="domain" description="Methyltransferase type 11" evidence="1">
    <location>
        <begin position="85"/>
        <end position="176"/>
    </location>
</feature>
<name>A0A366HV33_9BACT</name>
<keyword evidence="2" id="KW-0830">Ubiquinone</keyword>
<gene>
    <name evidence="2" type="ORF">DES53_101936</name>
</gene>
<dbReference type="Pfam" id="PF08241">
    <property type="entry name" value="Methyltransf_11"/>
    <property type="match status" value="1"/>
</dbReference>
<evidence type="ECO:0000313" key="2">
    <source>
        <dbReference type="EMBL" id="RBP48136.1"/>
    </source>
</evidence>
<keyword evidence="2" id="KW-0808">Transferase</keyword>
<dbReference type="GO" id="GO:0008757">
    <property type="term" value="F:S-adenosylmethionine-dependent methyltransferase activity"/>
    <property type="evidence" value="ECO:0007669"/>
    <property type="project" value="InterPro"/>
</dbReference>
<protein>
    <submittedName>
        <fullName evidence="2">Ubiquinone/menaquinone biosynthesis C-methylase UbiE</fullName>
    </submittedName>
</protein>
<dbReference type="Gene3D" id="3.40.50.150">
    <property type="entry name" value="Vaccinia Virus protein VP39"/>
    <property type="match status" value="1"/>
</dbReference>